<evidence type="ECO:0000256" key="1">
    <source>
        <dbReference type="SAM" id="Phobius"/>
    </source>
</evidence>
<feature type="transmembrane region" description="Helical" evidence="1">
    <location>
        <begin position="12"/>
        <end position="36"/>
    </location>
</feature>
<evidence type="ECO:0000313" key="2">
    <source>
        <dbReference type="EMBL" id="MBI4726032.1"/>
    </source>
</evidence>
<keyword evidence="1" id="KW-0812">Transmembrane</keyword>
<dbReference type="NCBIfam" id="TIGR02532">
    <property type="entry name" value="IV_pilin_GFxxxE"/>
    <property type="match status" value="1"/>
</dbReference>
<dbReference type="Pfam" id="PF07963">
    <property type="entry name" value="N_methyl"/>
    <property type="match status" value="1"/>
</dbReference>
<dbReference type="AlphaFoldDB" id="A0A933MHG6"/>
<dbReference type="Proteomes" id="UP000736328">
    <property type="component" value="Unassembled WGS sequence"/>
</dbReference>
<protein>
    <submittedName>
        <fullName evidence="2">Type II secretion system protein</fullName>
    </submittedName>
</protein>
<comment type="caution">
    <text evidence="2">The sequence shown here is derived from an EMBL/GenBank/DDBJ whole genome shotgun (WGS) entry which is preliminary data.</text>
</comment>
<keyword evidence="1" id="KW-0472">Membrane</keyword>
<gene>
    <name evidence="2" type="ORF">HY768_02205</name>
</gene>
<keyword evidence="1" id="KW-1133">Transmembrane helix</keyword>
<dbReference type="InterPro" id="IPR012902">
    <property type="entry name" value="N_methyl_site"/>
</dbReference>
<name>A0A933MHG6_UNCT6</name>
<evidence type="ECO:0000313" key="3">
    <source>
        <dbReference type="Proteomes" id="UP000736328"/>
    </source>
</evidence>
<organism evidence="2 3">
    <name type="scientific">candidate division TA06 bacterium</name>
    <dbReference type="NCBI Taxonomy" id="2250710"/>
    <lineage>
        <taxon>Bacteria</taxon>
        <taxon>Bacteria division TA06</taxon>
    </lineage>
</organism>
<accession>A0A933MHG6</accession>
<sequence length="192" mass="22093">MMMRSRQKGFSLIELIQTLVIFSLVMAVVFGLFVRIKRTMDQRERRHELFNAAQEMAGEIESALKNAAGWSWGKPNGISFTGSDDDTVKIVWQIKDSMLYWNGKKCLDGGARVTDCLFSFAPGPDSLGLHTAREWFEELDDNRSGALWCRELDRAKWLKIEMTVVKGVQQFRVERDFRLPPPLIENTDYVEP</sequence>
<reference evidence="2" key="1">
    <citation type="submission" date="2020-07" db="EMBL/GenBank/DDBJ databases">
        <title>Huge and variable diversity of episymbiotic CPR bacteria and DPANN archaea in groundwater ecosystems.</title>
        <authorList>
            <person name="He C.Y."/>
            <person name="Keren R."/>
            <person name="Whittaker M."/>
            <person name="Farag I.F."/>
            <person name="Doudna J."/>
            <person name="Cate J.H.D."/>
            <person name="Banfield J.F."/>
        </authorList>
    </citation>
    <scope>NUCLEOTIDE SEQUENCE</scope>
    <source>
        <strain evidence="2">NC_groundwater_1520_Pr4_B-0.1um_53_5</strain>
    </source>
</reference>
<dbReference type="EMBL" id="JACQXR010000027">
    <property type="protein sequence ID" value="MBI4726032.1"/>
    <property type="molecule type" value="Genomic_DNA"/>
</dbReference>
<proteinExistence type="predicted"/>